<dbReference type="Pfam" id="PF01066">
    <property type="entry name" value="CDP-OH_P_transf"/>
    <property type="match status" value="1"/>
</dbReference>
<keyword evidence="3" id="KW-0808">Transferase</keyword>
<keyword evidence="2" id="KW-0444">Lipid biosynthesis</keyword>
<evidence type="ECO:0000256" key="6">
    <source>
        <dbReference type="ARBA" id="ARBA00023098"/>
    </source>
</evidence>
<evidence type="ECO:0000256" key="10">
    <source>
        <dbReference type="ARBA" id="ARBA00039001"/>
    </source>
</evidence>
<dbReference type="GO" id="GO:0016020">
    <property type="term" value="C:membrane"/>
    <property type="evidence" value="ECO:0007669"/>
    <property type="project" value="UniProtKB-SubCell"/>
</dbReference>
<keyword evidence="7" id="KW-0472">Membrane</keyword>
<evidence type="ECO:0000256" key="11">
    <source>
        <dbReference type="ARBA" id="ARBA00047433"/>
    </source>
</evidence>
<keyword evidence="6" id="KW-0443">Lipid metabolism</keyword>
<dbReference type="PANTHER" id="PTHR14269">
    <property type="entry name" value="CDP-DIACYLGLYCEROL--GLYCEROL-3-PHOSPHATE 3-PHOSPHATIDYLTRANSFERASE-RELATED"/>
    <property type="match status" value="1"/>
</dbReference>
<evidence type="ECO:0000256" key="2">
    <source>
        <dbReference type="ARBA" id="ARBA00022516"/>
    </source>
</evidence>
<dbReference type="VEuPathDB" id="VectorBase:ADAC006600"/>
<dbReference type="EC" id="2.7.8.41" evidence="10"/>
<dbReference type="VEuPathDB" id="VectorBase:ADAR2_010856"/>
<name>A0A2M4CID8_ANODA</name>
<evidence type="ECO:0000256" key="3">
    <source>
        <dbReference type="ARBA" id="ARBA00022679"/>
    </source>
</evidence>
<dbReference type="GO" id="GO:0032049">
    <property type="term" value="P:cardiolipin biosynthetic process"/>
    <property type="evidence" value="ECO:0007669"/>
    <property type="project" value="TreeGrafter"/>
</dbReference>
<sequence>MRRAVRLSSHRYQYWSKRSILSSVNGGNNFLKSKALLLQEKRIGLVQDIRERKKRVKKRVEEVIERENVVTIPNLLCIGRILASPYIGYVILQSEFQLAMVLLIMAGLTDLADGWIARNWPNQASRIGSFLDPMADKTVDGTHTKDGTTGGEFLDLFYPETFWSRRSQPCLKATADGYSQDYPEIDVQRSCFVLHLNV</sequence>
<dbReference type="InterPro" id="IPR050324">
    <property type="entry name" value="CDP-alcohol_PTase-I"/>
</dbReference>
<dbReference type="Gene3D" id="1.20.120.1760">
    <property type="match status" value="1"/>
</dbReference>
<comment type="catalytic activity">
    <reaction evidence="11">
        <text>a CDP-1,2-diacyl-sn-glycerol + a 1,2-diacyl-sn-glycero-3-phospho-(1'-sn-glycerol) = a cardiolipin + CMP + H(+)</text>
        <dbReference type="Rhea" id="RHEA:32931"/>
        <dbReference type="ChEBI" id="CHEBI:15378"/>
        <dbReference type="ChEBI" id="CHEBI:58332"/>
        <dbReference type="ChEBI" id="CHEBI:60377"/>
        <dbReference type="ChEBI" id="CHEBI:62237"/>
        <dbReference type="ChEBI" id="CHEBI:64716"/>
        <dbReference type="EC" id="2.7.8.41"/>
    </reaction>
</comment>
<dbReference type="InterPro" id="IPR000462">
    <property type="entry name" value="CDP-OH_P_trans"/>
</dbReference>
<keyword evidence="4" id="KW-0812">Transmembrane</keyword>
<organism evidence="12">
    <name type="scientific">Anopheles darlingi</name>
    <name type="common">Mosquito</name>
    <dbReference type="NCBI Taxonomy" id="43151"/>
    <lineage>
        <taxon>Eukaryota</taxon>
        <taxon>Metazoa</taxon>
        <taxon>Ecdysozoa</taxon>
        <taxon>Arthropoda</taxon>
        <taxon>Hexapoda</taxon>
        <taxon>Insecta</taxon>
        <taxon>Pterygota</taxon>
        <taxon>Neoptera</taxon>
        <taxon>Endopterygota</taxon>
        <taxon>Diptera</taxon>
        <taxon>Nematocera</taxon>
        <taxon>Culicoidea</taxon>
        <taxon>Culicidae</taxon>
        <taxon>Anophelinae</taxon>
        <taxon>Anopheles</taxon>
    </lineage>
</organism>
<proteinExistence type="predicted"/>
<keyword evidence="8" id="KW-0594">Phospholipid biosynthesis</keyword>
<accession>A0A2M4CID8</accession>
<dbReference type="PANTHER" id="PTHR14269:SF60">
    <property type="entry name" value="CARDIOLIPIN SYNTHASE (CMP-FORMING)"/>
    <property type="match status" value="1"/>
</dbReference>
<evidence type="ECO:0000256" key="5">
    <source>
        <dbReference type="ARBA" id="ARBA00022989"/>
    </source>
</evidence>
<dbReference type="GO" id="GO:0005739">
    <property type="term" value="C:mitochondrion"/>
    <property type="evidence" value="ECO:0007669"/>
    <property type="project" value="TreeGrafter"/>
</dbReference>
<evidence type="ECO:0000256" key="8">
    <source>
        <dbReference type="ARBA" id="ARBA00023209"/>
    </source>
</evidence>
<protein>
    <recommendedName>
        <fullName evidence="10">cardiolipin synthase (CMP-forming)</fullName>
        <ecNumber evidence="10">2.7.8.41</ecNumber>
    </recommendedName>
</protein>
<evidence type="ECO:0000256" key="9">
    <source>
        <dbReference type="ARBA" id="ARBA00023264"/>
    </source>
</evidence>
<evidence type="ECO:0000313" key="12">
    <source>
        <dbReference type="EMBL" id="MBW65009.1"/>
    </source>
</evidence>
<evidence type="ECO:0000256" key="1">
    <source>
        <dbReference type="ARBA" id="ARBA00004141"/>
    </source>
</evidence>
<dbReference type="InterPro" id="IPR043130">
    <property type="entry name" value="CDP-OH_PTrfase_TM_dom"/>
</dbReference>
<dbReference type="GO" id="GO:0043337">
    <property type="term" value="F:cardiolipin synthase (CMP-forming)"/>
    <property type="evidence" value="ECO:0007669"/>
    <property type="project" value="UniProtKB-EC"/>
</dbReference>
<comment type="subcellular location">
    <subcellularLocation>
        <location evidence="1">Membrane</location>
        <topology evidence="1">Multi-pass membrane protein</topology>
    </subcellularLocation>
</comment>
<evidence type="ECO:0000256" key="7">
    <source>
        <dbReference type="ARBA" id="ARBA00023136"/>
    </source>
</evidence>
<dbReference type="EMBL" id="GGFL01000831">
    <property type="protein sequence ID" value="MBW65009.1"/>
    <property type="molecule type" value="Transcribed_RNA"/>
</dbReference>
<reference evidence="12" key="1">
    <citation type="submission" date="2018-01" db="EMBL/GenBank/DDBJ databases">
        <title>An insight into the sialome of Amazonian anophelines.</title>
        <authorList>
            <person name="Ribeiro J.M."/>
            <person name="Scarpassa V."/>
            <person name="Calvo E."/>
        </authorList>
    </citation>
    <scope>NUCLEOTIDE SEQUENCE</scope>
</reference>
<evidence type="ECO:0000256" key="4">
    <source>
        <dbReference type="ARBA" id="ARBA00022692"/>
    </source>
</evidence>
<keyword evidence="9" id="KW-1208">Phospholipid metabolism</keyword>
<dbReference type="AlphaFoldDB" id="A0A2M4CID8"/>
<keyword evidence="5" id="KW-1133">Transmembrane helix</keyword>